<dbReference type="RefSeq" id="WP_247341167.1">
    <property type="nucleotide sequence ID" value="NZ_CP095550.1"/>
</dbReference>
<evidence type="ECO:0000256" key="1">
    <source>
        <dbReference type="SAM" id="SignalP"/>
    </source>
</evidence>
<organism evidence="2 3">
    <name type="scientific">Metabacillus endolithicus</name>
    <dbReference type="NCBI Taxonomy" id="1535204"/>
    <lineage>
        <taxon>Bacteria</taxon>
        <taxon>Bacillati</taxon>
        <taxon>Bacillota</taxon>
        <taxon>Bacilli</taxon>
        <taxon>Bacillales</taxon>
        <taxon>Bacillaceae</taxon>
        <taxon>Metabacillus</taxon>
    </lineage>
</organism>
<gene>
    <name evidence="2" type="ORF">ACFSKK_06030</name>
</gene>
<evidence type="ECO:0000313" key="2">
    <source>
        <dbReference type="EMBL" id="MFD2213272.1"/>
    </source>
</evidence>
<feature type="signal peptide" evidence="1">
    <location>
        <begin position="1"/>
        <end position="21"/>
    </location>
</feature>
<protein>
    <submittedName>
        <fullName evidence="2">Uncharacterized protein</fullName>
    </submittedName>
</protein>
<comment type="caution">
    <text evidence="2">The sequence shown here is derived from an EMBL/GenBank/DDBJ whole genome shotgun (WGS) entry which is preliminary data.</text>
</comment>
<proteinExistence type="predicted"/>
<reference evidence="3" key="1">
    <citation type="journal article" date="2019" name="Int. J. Syst. Evol. Microbiol.">
        <title>The Global Catalogue of Microorganisms (GCM) 10K type strain sequencing project: providing services to taxonomists for standard genome sequencing and annotation.</title>
        <authorList>
            <consortium name="The Broad Institute Genomics Platform"/>
            <consortium name="The Broad Institute Genome Sequencing Center for Infectious Disease"/>
            <person name="Wu L."/>
            <person name="Ma J."/>
        </authorList>
    </citation>
    <scope>NUCLEOTIDE SEQUENCE [LARGE SCALE GENOMIC DNA]</scope>
    <source>
        <strain evidence="3">CGMCC 1.15474</strain>
    </source>
</reference>
<evidence type="ECO:0000313" key="3">
    <source>
        <dbReference type="Proteomes" id="UP001597318"/>
    </source>
</evidence>
<accession>A0ABW5BT71</accession>
<dbReference type="EMBL" id="JBHUIK010000001">
    <property type="protein sequence ID" value="MFD2213272.1"/>
    <property type="molecule type" value="Genomic_DNA"/>
</dbReference>
<feature type="chain" id="PRO_5045929881" evidence="1">
    <location>
        <begin position="22"/>
        <end position="281"/>
    </location>
</feature>
<name>A0ABW5BT71_9BACI</name>
<sequence length="281" mass="32080">MKKTLLLVFLFICLSQKQALAANDQPRPYISFQPELLSWDVVNEIIPRKSSFTVIDIDSGQSFKVQRRAGSGHADVQPLTKDDTKMMKKIYNGKWSWRRRAVFILIDDQLIPASMHGMPHGAGAIQNGFPGHFCIHFSGSTTHRTRKFDLSHHVMILKAAGKFDDYTASLSAEEILNIFLITAKNHDKELMEGISISNMNKNDGSYNVLNNIEGMKWKIKRSQEDHDFPFVSTFPVETKIYLDEVGPVKITQTFTLIRTSLFSPWKVMRDPFVTELEENGR</sequence>
<keyword evidence="3" id="KW-1185">Reference proteome</keyword>
<keyword evidence="1" id="KW-0732">Signal</keyword>
<dbReference type="Proteomes" id="UP001597318">
    <property type="component" value="Unassembled WGS sequence"/>
</dbReference>